<dbReference type="EMBL" id="LR590463">
    <property type="protein sequence ID" value="VTP68677.1"/>
    <property type="molecule type" value="Genomic_DNA"/>
</dbReference>
<name>A0A4U9HVW4_SERRU</name>
<sequence>MAVWIVAIIIVFVSFKGIKVNKEGQEEIKKLE</sequence>
<protein>
    <submittedName>
        <fullName evidence="1">Uncharacterized protein</fullName>
    </submittedName>
</protein>
<evidence type="ECO:0000313" key="1">
    <source>
        <dbReference type="EMBL" id="VTP68677.1"/>
    </source>
</evidence>
<dbReference type="Proteomes" id="UP000307968">
    <property type="component" value="Chromosome"/>
</dbReference>
<accession>A0A4U9HVW4</accession>
<proteinExistence type="predicted"/>
<evidence type="ECO:0000313" key="2">
    <source>
        <dbReference type="Proteomes" id="UP000307968"/>
    </source>
</evidence>
<reference evidence="1 2" key="1">
    <citation type="submission" date="2019-05" db="EMBL/GenBank/DDBJ databases">
        <authorList>
            <consortium name="Pathogen Informatics"/>
        </authorList>
    </citation>
    <scope>NUCLEOTIDE SEQUENCE [LARGE SCALE GENOMIC DNA]</scope>
    <source>
        <strain evidence="1 2">NCTC12971</strain>
    </source>
</reference>
<gene>
    <name evidence="1" type="ORF">NCTC12971_05750</name>
</gene>
<dbReference type="AlphaFoldDB" id="A0A4U9HVW4"/>
<organism evidence="1 2">
    <name type="scientific">Serratia rubidaea</name>
    <name type="common">Serratia marinorubra</name>
    <dbReference type="NCBI Taxonomy" id="61652"/>
    <lineage>
        <taxon>Bacteria</taxon>
        <taxon>Pseudomonadati</taxon>
        <taxon>Pseudomonadota</taxon>
        <taxon>Gammaproteobacteria</taxon>
        <taxon>Enterobacterales</taxon>
        <taxon>Yersiniaceae</taxon>
        <taxon>Serratia</taxon>
    </lineage>
</organism>